<name>A0A0C2JDF3_THEKT</name>
<dbReference type="EMBL" id="JWZT01003288">
    <property type="protein sequence ID" value="KII67173.1"/>
    <property type="molecule type" value="Genomic_DNA"/>
</dbReference>
<keyword evidence="2" id="KW-1185">Reference proteome</keyword>
<reference evidence="1 2" key="1">
    <citation type="journal article" date="2014" name="Genome Biol. Evol.">
        <title>The genome of the myxosporean Thelohanellus kitauei shows adaptations to nutrient acquisition within its fish host.</title>
        <authorList>
            <person name="Yang Y."/>
            <person name="Xiong J."/>
            <person name="Zhou Z."/>
            <person name="Huo F."/>
            <person name="Miao W."/>
            <person name="Ran C."/>
            <person name="Liu Y."/>
            <person name="Zhang J."/>
            <person name="Feng J."/>
            <person name="Wang M."/>
            <person name="Wang M."/>
            <person name="Wang L."/>
            <person name="Yao B."/>
        </authorList>
    </citation>
    <scope>NUCLEOTIDE SEQUENCE [LARGE SCALE GENOMIC DNA]</scope>
    <source>
        <strain evidence="1">Wuqing</strain>
    </source>
</reference>
<comment type="caution">
    <text evidence="1">The sequence shown here is derived from an EMBL/GenBank/DDBJ whole genome shotgun (WGS) entry which is preliminary data.</text>
</comment>
<proteinExistence type="predicted"/>
<dbReference type="OrthoDB" id="6017464at2759"/>
<organism evidence="1 2">
    <name type="scientific">Thelohanellus kitauei</name>
    <name type="common">Myxosporean</name>
    <dbReference type="NCBI Taxonomy" id="669202"/>
    <lineage>
        <taxon>Eukaryota</taxon>
        <taxon>Metazoa</taxon>
        <taxon>Cnidaria</taxon>
        <taxon>Myxozoa</taxon>
        <taxon>Myxosporea</taxon>
        <taxon>Bivalvulida</taxon>
        <taxon>Platysporina</taxon>
        <taxon>Myxobolidae</taxon>
        <taxon>Thelohanellus</taxon>
    </lineage>
</organism>
<evidence type="ECO:0000313" key="2">
    <source>
        <dbReference type="Proteomes" id="UP000031668"/>
    </source>
</evidence>
<evidence type="ECO:0000313" key="1">
    <source>
        <dbReference type="EMBL" id="KII67173.1"/>
    </source>
</evidence>
<dbReference type="AlphaFoldDB" id="A0A0C2JDF3"/>
<gene>
    <name evidence="1" type="ORF">RF11_11228</name>
</gene>
<protein>
    <submittedName>
        <fullName evidence="1">Uncharacterized protein</fullName>
    </submittedName>
</protein>
<accession>A0A0C2JDF3</accession>
<sequence length="100" mass="11608">MPYHCPMRKYRAEIKECLKEEASQNYSRINLIFQPMMILKLVNLSLTDNLILYYSFDNQNYGASKVKDESGFDNNGMIDIGGLLLEEARVVHRPFYGINP</sequence>
<dbReference type="Proteomes" id="UP000031668">
    <property type="component" value="Unassembled WGS sequence"/>
</dbReference>